<evidence type="ECO:0000256" key="12">
    <source>
        <dbReference type="HAMAP-Rule" id="MF_01480"/>
    </source>
</evidence>
<dbReference type="InterPro" id="IPR032239">
    <property type="entry name" value="Cas9-BH"/>
</dbReference>
<reference evidence="14 15" key="1">
    <citation type="journal article" date="2018" name="Int. J. Syst. Evol. Microbiol.">
        <title>Rubneribacter badeniensis gen. nov., sp. nov. and Enteroscipio rubneri gen. nov., sp. nov., new members of the Eggerthellaceae isolated from human faeces.</title>
        <authorList>
            <person name="Danylec N."/>
            <person name="Gobl A."/>
            <person name="Stoll D.A."/>
            <person name="Hetzer B."/>
            <person name="Kulling S.E."/>
            <person name="Huch M."/>
        </authorList>
    </citation>
    <scope>NUCLEOTIDE SEQUENCE [LARGE SCALE GENOMIC DNA]</scope>
    <source>
        <strain evidence="14 15">ResAG-85</strain>
    </source>
</reference>
<dbReference type="EC" id="3.1.-.-" evidence="12"/>
<dbReference type="HAMAP" id="MF_01480">
    <property type="entry name" value="Cas9"/>
    <property type="match status" value="1"/>
</dbReference>
<dbReference type="InterPro" id="IPR028629">
    <property type="entry name" value="Cas9"/>
</dbReference>
<dbReference type="EMBL" id="PPEL01000017">
    <property type="protein sequence ID" value="PNV65788.1"/>
    <property type="molecule type" value="Genomic_DNA"/>
</dbReference>
<evidence type="ECO:0000256" key="1">
    <source>
        <dbReference type="ARBA" id="ARBA00001946"/>
    </source>
</evidence>
<name>A0A2K2U6E7_9ACTN</name>
<dbReference type="GO" id="GO:0004519">
    <property type="term" value="F:endonuclease activity"/>
    <property type="evidence" value="ECO:0007669"/>
    <property type="project" value="UniProtKB-UniRule"/>
</dbReference>
<organism evidence="14 15">
    <name type="scientific">Rubneribacter badeniensis</name>
    <dbReference type="NCBI Taxonomy" id="2070688"/>
    <lineage>
        <taxon>Bacteria</taxon>
        <taxon>Bacillati</taxon>
        <taxon>Actinomycetota</taxon>
        <taxon>Coriobacteriia</taxon>
        <taxon>Eggerthellales</taxon>
        <taxon>Eggerthellaceae</taxon>
        <taxon>Rubneribacter</taxon>
    </lineage>
</organism>
<evidence type="ECO:0000313" key="15">
    <source>
        <dbReference type="Proteomes" id="UP000236488"/>
    </source>
</evidence>
<dbReference type="Pfam" id="PF13395">
    <property type="entry name" value="HNH_4"/>
    <property type="match status" value="1"/>
</dbReference>
<evidence type="ECO:0000256" key="11">
    <source>
        <dbReference type="ARBA" id="ARBA00046380"/>
    </source>
</evidence>
<sequence>MNLRNVESYQIGLDIGTGSVGWAVLDENGDLCRFKGKPTWGSRIFPSAQTAADARMHRGQRRRYDRRRQRLDWLQEIFAPEMAKVDPEFFVRMNQARLHPEDRAEGHRDYRWPLFNDAGFTEADYYKRFPTIYHLRAWLTEADEKADIRLIYLAFHNIVKHRGNFLHEDNPALSARNANMKEAVKRLREALEDWCEEHDIECAFDEDALVRALSDASLRAAEKRERAEAALGVEKAYKKLAKAVSSAVVGYAAEFSHVFFVEAEGSKFALSNDEKVEAYACPDEGRDLFEAMQKVYSSYVLMGILSEAQGKTLSFCKVGEYERYARDLETLKGLVRAYGPERYDEFFRGPFYEGTHDYNPDKAKGYTKYNLGTSKLSHEDFLKEVRKLLADIGAQEDERYAAVERAIEAGTFLRRLKTSDNGSIPYQLHLEELEAIIERQARHYPFLAQEKGKLKSLVSFRIPYYVGPLTTKNAAVDGKGEARFAWSSRKQGMENERVYPWNWEDVIDKDQSAEDFIRRMTGTCTYLKGEPVLPRCSLAYEMFCVLNELNGAKWTQDGDKSYRFDAADRLGIVEELFKKRKRVTYEAVEKWLAKRHGPEGGKSVGGAYHVSGGQGEDAFESQLSSHYDFCKILEVDELSEADAAMAEDVVLWNTVFEDRSILKRKIKLAYGDRLSDAQIGRLCKRRYTGWGRLSSELLCGLRSATDNGPKTIMDILLEGDPNHARRMGAAMNLMEILHDDLLEFQAKIDERNLERAHEAGGMSVDEVTGSPALRRGINQALRIVEEVARIAGKPPAHIYVEVTRDEDSRNKGRRTTSRYRALDAALSSLKSQHADVYAELKERDSHALDDERLTLYFMQCGKCMYSGKPLDINKLQTYHVDHILPQSYTKDDSFENKVLVYADENERKLDSLLLDQKLIARMQGFWRTLRDAGLIGDKKFNNLTRTSVGDELMRKFVSRQLVETSQIVKQVQQLLQARYPESDVRPVKAGVSHQLREQCGLVKSREINDFHHAHDAYLACQVGRFIQYRHSAVYDEPVKMAAVVRQFIKKQADDYRRTREMPGSAGFIVSSFLTPGFDVETGEVFRDAWDADFEVDRIKRCFDYRDCFISRMPEETRGAFWNQQPLPAHGKEKKLPLKKGLSPKKYGGYSGEQFSYFMLYRALDAKGKPCAKFVGVPLPVAREIACGKLTVEQYAMSVADAEGLRFERILRGRILKYSKVYYGGDEFYLSALDVVYSARQLALTGELLKVAADVCDKRIDAERLDEAAMGRLFDELRDKALYLCSRFKTVRDVLDKGRDSFLALTKSEKRLLLVGLIEFYAGKKQRVSLSLIGGSPNAGKITNSFLHAKIEDVVFADTSVTGMFERRETIGL</sequence>
<dbReference type="NCBIfam" id="TIGR01865">
    <property type="entry name" value="cas_Csn1"/>
    <property type="match status" value="1"/>
</dbReference>
<dbReference type="InterPro" id="IPR032237">
    <property type="entry name" value="Cas9_PI"/>
</dbReference>
<keyword evidence="10" id="KW-0464">Manganese</keyword>
<keyword evidence="7 12" id="KW-0694">RNA-binding</keyword>
<comment type="similarity">
    <text evidence="12">Belongs to the CRISPR-associated Cas9 family.</text>
</comment>
<proteinExistence type="inferred from homology"/>
<dbReference type="Gene3D" id="1.10.30.50">
    <property type="match status" value="1"/>
</dbReference>
<dbReference type="InterPro" id="IPR033114">
    <property type="entry name" value="HNH_CAS9"/>
</dbReference>
<dbReference type="InterPro" id="IPR036397">
    <property type="entry name" value="RNaseH_sf"/>
</dbReference>
<keyword evidence="15" id="KW-1185">Reference proteome</keyword>
<gene>
    <name evidence="12 14" type="primary">cas9</name>
    <name evidence="14" type="ORF">C2L80_04790</name>
</gene>
<keyword evidence="9 12" id="KW-0238">DNA-binding</keyword>
<evidence type="ECO:0000256" key="2">
    <source>
        <dbReference type="ARBA" id="ARBA00022722"/>
    </source>
</evidence>
<feature type="active site" description="For RuvC-like nuclease domain" evidence="12">
    <location>
        <position position="14"/>
    </location>
</feature>
<dbReference type="InterPro" id="IPR003615">
    <property type="entry name" value="HNH_nuc"/>
</dbReference>
<dbReference type="Proteomes" id="UP000236488">
    <property type="component" value="Unassembled WGS sequence"/>
</dbReference>
<keyword evidence="5 12" id="KW-0378">Hydrolase</keyword>
<dbReference type="GO" id="GO:0046872">
    <property type="term" value="F:metal ion binding"/>
    <property type="evidence" value="ECO:0007669"/>
    <property type="project" value="UniProtKB-UniRule"/>
</dbReference>
<keyword evidence="4 12" id="KW-0255">Endonuclease</keyword>
<dbReference type="Gene3D" id="3.30.420.10">
    <property type="entry name" value="Ribonuclease H-like superfamily/Ribonuclease H"/>
    <property type="match status" value="2"/>
</dbReference>
<evidence type="ECO:0000256" key="5">
    <source>
        <dbReference type="ARBA" id="ARBA00022801"/>
    </source>
</evidence>
<dbReference type="InterPro" id="IPR032240">
    <property type="entry name" value="Cas9_REC"/>
</dbReference>
<dbReference type="Pfam" id="PF16595">
    <property type="entry name" value="Cas9_PI"/>
    <property type="match status" value="1"/>
</dbReference>
<dbReference type="GO" id="GO:0043571">
    <property type="term" value="P:maintenance of CRISPR repeat elements"/>
    <property type="evidence" value="ECO:0007669"/>
    <property type="project" value="UniProtKB-UniRule"/>
</dbReference>
<keyword evidence="6" id="KW-0460">Magnesium</keyword>
<evidence type="ECO:0000256" key="3">
    <source>
        <dbReference type="ARBA" id="ARBA00022723"/>
    </source>
</evidence>
<protein>
    <recommendedName>
        <fullName evidence="12">CRISPR-associated endonuclease Cas9</fullName>
        <ecNumber evidence="12">3.1.-.-</ecNumber>
    </recommendedName>
</protein>
<evidence type="ECO:0000256" key="4">
    <source>
        <dbReference type="ARBA" id="ARBA00022759"/>
    </source>
</evidence>
<dbReference type="Pfam" id="PF16592">
    <property type="entry name" value="Cas9_REC"/>
    <property type="match status" value="1"/>
</dbReference>
<dbReference type="GO" id="GO:0003723">
    <property type="term" value="F:RNA binding"/>
    <property type="evidence" value="ECO:0007669"/>
    <property type="project" value="UniProtKB-UniRule"/>
</dbReference>
<comment type="caution">
    <text evidence="12">Lacks conserved residue(s) required for the propagation of feature annotation.</text>
</comment>
<evidence type="ECO:0000313" key="14">
    <source>
        <dbReference type="EMBL" id="PNV65788.1"/>
    </source>
</evidence>
<dbReference type="InterPro" id="IPR055228">
    <property type="entry name" value="Cas9_RuvC"/>
</dbReference>
<evidence type="ECO:0000256" key="8">
    <source>
        <dbReference type="ARBA" id="ARBA00023118"/>
    </source>
</evidence>
<evidence type="ECO:0000256" key="9">
    <source>
        <dbReference type="ARBA" id="ARBA00023125"/>
    </source>
</evidence>
<comment type="subunit">
    <text evidence="11 12">Monomer. Binds crRNA and tracrRNA.</text>
</comment>
<keyword evidence="8 12" id="KW-0051">Antiviral defense</keyword>
<comment type="function">
    <text evidence="12">CRISPR (clustered regularly interspaced short palindromic repeat) is an adaptive immune system that provides protection against mobile genetic elements (viruses, transposable elements and conjugative plasmids). CRISPR clusters contain spacers, sequences complementary to antecedent mobile elements, and target invading nucleic acids. CRISPR clusters are transcribed and processed into CRISPR RNA (crRNA). In type II CRISPR systems correct processing of pre-crRNA requires a trans-encoded small RNA (tracrRNA), endogenous ribonuclease 3 (rnc) and this protein. The tracrRNA serves as a guide for ribonuclease 3-aided processing of pre-crRNA. Subsequently Cas9/crRNA/tracrRNA endonucleolytically cleaves linear or circular dsDNA target complementary to the spacer; Cas9 is inactive in the absence of the 2 guide RNAs (gRNA). Cas9 recognizes the protospacer adjacent motif (PAM) in the CRISPR repeat sequences to help distinguish self versus nonself, as targets within the bacterial CRISPR locus do not have PAMs. PAM recognition is also required for catalytic activity.</text>
</comment>
<dbReference type="GO" id="GO:0003677">
    <property type="term" value="F:DNA binding"/>
    <property type="evidence" value="ECO:0007669"/>
    <property type="project" value="UniProtKB-UniRule"/>
</dbReference>
<dbReference type="GO" id="GO:0016787">
    <property type="term" value="F:hydrolase activity"/>
    <property type="evidence" value="ECO:0007669"/>
    <property type="project" value="UniProtKB-KW"/>
</dbReference>
<feature type="active site" description="Proton acceptor for HNH nuclease domain" evidence="12">
    <location>
        <position position="882"/>
    </location>
</feature>
<comment type="caution">
    <text evidence="14">The sequence shown here is derived from an EMBL/GenBank/DDBJ whole genome shotgun (WGS) entry which is preliminary data.</text>
</comment>
<evidence type="ECO:0000259" key="13">
    <source>
        <dbReference type="PROSITE" id="PS51749"/>
    </source>
</evidence>
<comment type="domain">
    <text evidence="12">Has 2 endonuclease domains. The discontinuous RuvC-like domain cleaves the target DNA noncomplementary to crRNA while the HNH nuclease domain cleaves the target DNA complementary to crRNA.</text>
</comment>
<accession>A0A2K2U6E7</accession>
<keyword evidence="3" id="KW-0479">Metal-binding</keyword>
<comment type="cofactor">
    <cofactor evidence="1">
        <name>Mg(2+)</name>
        <dbReference type="ChEBI" id="CHEBI:18420"/>
    </cofactor>
</comment>
<evidence type="ECO:0000256" key="10">
    <source>
        <dbReference type="ARBA" id="ARBA00023211"/>
    </source>
</evidence>
<evidence type="ECO:0000256" key="7">
    <source>
        <dbReference type="ARBA" id="ARBA00022884"/>
    </source>
</evidence>
<dbReference type="Pfam" id="PF16593">
    <property type="entry name" value="Cas9-BH"/>
    <property type="match status" value="1"/>
</dbReference>
<dbReference type="GO" id="GO:0051607">
    <property type="term" value="P:defense response to virus"/>
    <property type="evidence" value="ECO:0007669"/>
    <property type="project" value="UniProtKB-UniRule"/>
</dbReference>
<dbReference type="PROSITE" id="PS51749">
    <property type="entry name" value="HNH_CAS9"/>
    <property type="match status" value="1"/>
</dbReference>
<evidence type="ECO:0000256" key="6">
    <source>
        <dbReference type="ARBA" id="ARBA00022842"/>
    </source>
</evidence>
<dbReference type="Pfam" id="PF22702">
    <property type="entry name" value="Cas9_RuvC"/>
    <property type="match status" value="1"/>
</dbReference>
<dbReference type="RefSeq" id="WP_103262776.1">
    <property type="nucleotide sequence ID" value="NZ_PPEL01000017.1"/>
</dbReference>
<keyword evidence="2 12" id="KW-0540">Nuclease</keyword>
<feature type="domain" description="HNH Cas9-type" evidence="13">
    <location>
        <begin position="804"/>
        <end position="961"/>
    </location>
</feature>